<evidence type="ECO:0000313" key="1">
    <source>
        <dbReference type="EMBL" id="KAJ3494400.1"/>
    </source>
</evidence>
<name>A0ACC1QZE6_9HYPO</name>
<proteinExistence type="predicted"/>
<organism evidence="1 2">
    <name type="scientific">Lecanicillium saksenae</name>
    <dbReference type="NCBI Taxonomy" id="468837"/>
    <lineage>
        <taxon>Eukaryota</taxon>
        <taxon>Fungi</taxon>
        <taxon>Dikarya</taxon>
        <taxon>Ascomycota</taxon>
        <taxon>Pezizomycotina</taxon>
        <taxon>Sordariomycetes</taxon>
        <taxon>Hypocreomycetidae</taxon>
        <taxon>Hypocreales</taxon>
        <taxon>Cordycipitaceae</taxon>
        <taxon>Lecanicillium</taxon>
    </lineage>
</organism>
<gene>
    <name evidence="1" type="ORF">NLG97_g4104</name>
</gene>
<reference evidence="1" key="1">
    <citation type="submission" date="2022-07" db="EMBL/GenBank/DDBJ databases">
        <title>Genome Sequence of Lecanicillium saksenae.</title>
        <authorList>
            <person name="Buettner E."/>
        </authorList>
    </citation>
    <scope>NUCLEOTIDE SEQUENCE</scope>
    <source>
        <strain evidence="1">VT-O1</strain>
    </source>
</reference>
<dbReference type="EMBL" id="JANAKD010000382">
    <property type="protein sequence ID" value="KAJ3494400.1"/>
    <property type="molecule type" value="Genomic_DNA"/>
</dbReference>
<protein>
    <submittedName>
        <fullName evidence="1">Uncharacterized protein</fullName>
    </submittedName>
</protein>
<comment type="caution">
    <text evidence="1">The sequence shown here is derived from an EMBL/GenBank/DDBJ whole genome shotgun (WGS) entry which is preliminary data.</text>
</comment>
<keyword evidence="2" id="KW-1185">Reference proteome</keyword>
<evidence type="ECO:0000313" key="2">
    <source>
        <dbReference type="Proteomes" id="UP001148737"/>
    </source>
</evidence>
<sequence>MASANATAAADECSQLPKAQPLSLYLRQVYAKGGNVKFPYLKTSLFYDSPVEPPLRLGGQPGPRWGCPTYRTAYGDDGKFERYMKSLFTEVTKSLERDRCMELVRYMDWPVIEGARFDGLSSAGVRRRRSLESLDTRQPIVAVVEKNWEGIWHEVPKDKNYLEIYSEPFELIEGNPTEELGWWYLPLVYLVSEYNAMSRVSRGYNYDAPRPPDVYDFLFDRKYPKWRGDEEKGHHKETEPCTVPFRLVDD</sequence>
<accession>A0ACC1QZE6</accession>
<dbReference type="Proteomes" id="UP001148737">
    <property type="component" value="Unassembled WGS sequence"/>
</dbReference>